<accession>A0A7L7KR10</accession>
<dbReference type="AlphaFoldDB" id="A0A7L7KR10"/>
<proteinExistence type="predicted"/>
<dbReference type="EMBL" id="CP048914">
    <property type="protein sequence ID" value="QMS85117.1"/>
    <property type="molecule type" value="Genomic_DNA"/>
</dbReference>
<organism evidence="1 2">
    <name type="scientific">Candidatus Xianfuyuplasma coldseepsis</name>
    <dbReference type="NCBI Taxonomy" id="2782163"/>
    <lineage>
        <taxon>Bacteria</taxon>
        <taxon>Bacillati</taxon>
        <taxon>Mycoplasmatota</taxon>
        <taxon>Mollicutes</taxon>
        <taxon>Candidatus Izemoplasmatales</taxon>
        <taxon>Candidatus Izemoplasmataceae</taxon>
        <taxon>Candidatus Xianfuyuplasma</taxon>
    </lineage>
</organism>
<gene>
    <name evidence="1" type="ORF">G4Z02_04950</name>
</gene>
<dbReference type="KEGG" id="xcl:G4Z02_04950"/>
<evidence type="ECO:0000313" key="2">
    <source>
        <dbReference type="Proteomes" id="UP000514720"/>
    </source>
</evidence>
<dbReference type="RefSeq" id="WP_258876890.1">
    <property type="nucleotide sequence ID" value="NZ_CP048914.1"/>
</dbReference>
<evidence type="ECO:0000313" key="1">
    <source>
        <dbReference type="EMBL" id="QMS85117.1"/>
    </source>
</evidence>
<reference evidence="1 2" key="1">
    <citation type="submission" date="2020-02" db="EMBL/GenBank/DDBJ databases">
        <authorList>
            <person name="Zheng R.K."/>
            <person name="Sun C.M."/>
        </authorList>
    </citation>
    <scope>NUCLEOTIDE SEQUENCE [LARGE SCALE GENOMIC DNA]</scope>
    <source>
        <strain evidence="2">zrk13</strain>
    </source>
</reference>
<dbReference type="Proteomes" id="UP000514720">
    <property type="component" value="Chromosome"/>
</dbReference>
<protein>
    <submittedName>
        <fullName evidence="1">Uncharacterized protein</fullName>
    </submittedName>
</protein>
<keyword evidence="2" id="KW-1185">Reference proteome</keyword>
<name>A0A7L7KR10_9MOLU</name>
<sequence length="103" mass="12378">MKRIKYIYDNYGFRSSDSLDFIEVVVRSKSITFRYGKKELFLTKLITFDFDIISRFSNITVPKEDKDFIIMMLDGWNESIQFDNTRITNAPEEETIYFPLEDY</sequence>